<comment type="caution">
    <text evidence="1">The sequence shown here is derived from an EMBL/GenBank/DDBJ whole genome shotgun (WGS) entry which is preliminary data.</text>
</comment>
<gene>
    <name evidence="1" type="ORF">DPMN_035615</name>
</gene>
<protein>
    <submittedName>
        <fullName evidence="1">Uncharacterized protein</fullName>
    </submittedName>
</protein>
<evidence type="ECO:0000313" key="1">
    <source>
        <dbReference type="EMBL" id="KAH3872399.1"/>
    </source>
</evidence>
<evidence type="ECO:0000313" key="2">
    <source>
        <dbReference type="Proteomes" id="UP000828390"/>
    </source>
</evidence>
<name>A0A9D4RL64_DREPO</name>
<dbReference type="Proteomes" id="UP000828390">
    <property type="component" value="Unassembled WGS sequence"/>
</dbReference>
<accession>A0A9D4RL64</accession>
<keyword evidence="2" id="KW-1185">Reference proteome</keyword>
<proteinExistence type="predicted"/>
<sequence>MDYSKPAITRASMSVLCFLELSQFYCIRISAVQHICSHQGGHKVDGVVLRVSPYYQCAAGAIWDTNLHVVPIPKPVNIQILPDQLEFVKA</sequence>
<dbReference type="EMBL" id="JAIWYP010000002">
    <property type="protein sequence ID" value="KAH3872399.1"/>
    <property type="molecule type" value="Genomic_DNA"/>
</dbReference>
<reference evidence="1" key="2">
    <citation type="submission" date="2020-11" db="EMBL/GenBank/DDBJ databases">
        <authorList>
            <person name="McCartney M.A."/>
            <person name="Auch B."/>
            <person name="Kono T."/>
            <person name="Mallez S."/>
            <person name="Becker A."/>
            <person name="Gohl D.M."/>
            <person name="Silverstein K.A.T."/>
            <person name="Koren S."/>
            <person name="Bechman K.B."/>
            <person name="Herman A."/>
            <person name="Abrahante J.E."/>
            <person name="Garbe J."/>
        </authorList>
    </citation>
    <scope>NUCLEOTIDE SEQUENCE</scope>
    <source>
        <strain evidence="1">Duluth1</strain>
        <tissue evidence="1">Whole animal</tissue>
    </source>
</reference>
<dbReference type="AlphaFoldDB" id="A0A9D4RL64"/>
<organism evidence="1 2">
    <name type="scientific">Dreissena polymorpha</name>
    <name type="common">Zebra mussel</name>
    <name type="synonym">Mytilus polymorpha</name>
    <dbReference type="NCBI Taxonomy" id="45954"/>
    <lineage>
        <taxon>Eukaryota</taxon>
        <taxon>Metazoa</taxon>
        <taxon>Spiralia</taxon>
        <taxon>Lophotrochozoa</taxon>
        <taxon>Mollusca</taxon>
        <taxon>Bivalvia</taxon>
        <taxon>Autobranchia</taxon>
        <taxon>Heteroconchia</taxon>
        <taxon>Euheterodonta</taxon>
        <taxon>Imparidentia</taxon>
        <taxon>Neoheterodontei</taxon>
        <taxon>Myida</taxon>
        <taxon>Dreissenoidea</taxon>
        <taxon>Dreissenidae</taxon>
        <taxon>Dreissena</taxon>
    </lineage>
</organism>
<reference evidence="1" key="1">
    <citation type="journal article" date="2019" name="bioRxiv">
        <title>The Genome of the Zebra Mussel, Dreissena polymorpha: A Resource for Invasive Species Research.</title>
        <authorList>
            <person name="McCartney M.A."/>
            <person name="Auch B."/>
            <person name="Kono T."/>
            <person name="Mallez S."/>
            <person name="Zhang Y."/>
            <person name="Obille A."/>
            <person name="Becker A."/>
            <person name="Abrahante J.E."/>
            <person name="Garbe J."/>
            <person name="Badalamenti J.P."/>
            <person name="Herman A."/>
            <person name="Mangelson H."/>
            <person name="Liachko I."/>
            <person name="Sullivan S."/>
            <person name="Sone E.D."/>
            <person name="Koren S."/>
            <person name="Silverstein K.A.T."/>
            <person name="Beckman K.B."/>
            <person name="Gohl D.M."/>
        </authorList>
    </citation>
    <scope>NUCLEOTIDE SEQUENCE</scope>
    <source>
        <strain evidence="1">Duluth1</strain>
        <tissue evidence="1">Whole animal</tissue>
    </source>
</reference>